<feature type="DNA-binding region" description="Fork-head" evidence="6">
    <location>
        <begin position="144"/>
        <end position="238"/>
    </location>
</feature>
<feature type="non-terminal residue" evidence="9">
    <location>
        <position position="1"/>
    </location>
</feature>
<keyword evidence="5" id="KW-0804">Transcription</keyword>
<dbReference type="InterPro" id="IPR036390">
    <property type="entry name" value="WH_DNA-bd_sf"/>
</dbReference>
<dbReference type="SMART" id="SM00339">
    <property type="entry name" value="FH"/>
    <property type="match status" value="1"/>
</dbReference>
<evidence type="ECO:0000313" key="9">
    <source>
        <dbReference type="EMBL" id="PAA73474.1"/>
    </source>
</evidence>
<keyword evidence="2" id="KW-0963">Cytoplasm</keyword>
<evidence type="ECO:0000259" key="8">
    <source>
        <dbReference type="PROSITE" id="PS50039"/>
    </source>
</evidence>
<evidence type="ECO:0000256" key="2">
    <source>
        <dbReference type="ARBA" id="ARBA00022490"/>
    </source>
</evidence>
<dbReference type="PRINTS" id="PR00053">
    <property type="entry name" value="FORKHEAD"/>
</dbReference>
<protein>
    <recommendedName>
        <fullName evidence="8">Fork-head domain-containing protein</fullName>
    </recommendedName>
</protein>
<dbReference type="GO" id="GO:0043565">
    <property type="term" value="F:sequence-specific DNA binding"/>
    <property type="evidence" value="ECO:0007669"/>
    <property type="project" value="InterPro"/>
</dbReference>
<comment type="subcellular location">
    <subcellularLocation>
        <location evidence="1">Cytoplasm</location>
    </subcellularLocation>
    <subcellularLocation>
        <location evidence="6">Nucleus</location>
    </subcellularLocation>
</comment>
<evidence type="ECO:0000256" key="5">
    <source>
        <dbReference type="ARBA" id="ARBA00023163"/>
    </source>
</evidence>
<feature type="region of interest" description="Disordered" evidence="7">
    <location>
        <begin position="275"/>
        <end position="312"/>
    </location>
</feature>
<sequence>AFGQSLSTSLIFFTMELDNECEMDDYLLNCDPIDTDEIIYYNDSQSAAEAEASFRGRASTWDPSFKRRQHDAAAAAAAAASASPSSSSATTDVALSLDEPGPSYLQSGSLFNSQFGSGTANSSTSAAAAAAAAVAAAQKRRNAWGNQSYAELITQAIQSSPNGRLTLAEIYDWMVRHVPYFTARSDSASSAGWKNSVRHNLSLHNKFVRVQNDQSGKSSYWTINHEIRDRASYRRRAATAETRSGELLHKRQLALAKQRARTAAAAAAAASSAVGAFSEASPPPPPKQQQQHRTPSAAPLSAPATPMQRPPMPRTLSVTEVIRDLVPPEQLLDHSRTTEDLLLESLTDAVLQEACPEIEQQQQMPMQELANQLNQLSCRQQLSDSSIVSPQLPPQPQPPQLLHQQYQHQLHRQSSASAGMWFNSDLGLPDIQEAAEQPSSSGGCCNGGQPQQLLGASSQLQQYDLLMEEFA</sequence>
<reference evidence="9 10" key="1">
    <citation type="submission" date="2017-06" db="EMBL/GenBank/DDBJ databases">
        <title>A platform for efficient transgenesis in Macrostomum lignano, a flatworm model organism for stem cell research.</title>
        <authorList>
            <person name="Berezikov E."/>
        </authorList>
    </citation>
    <scope>NUCLEOTIDE SEQUENCE [LARGE SCALE GENOMIC DNA]</scope>
    <source>
        <strain evidence="9">DV1</strain>
        <tissue evidence="9">Whole organism</tissue>
    </source>
</reference>
<dbReference type="InterPro" id="IPR036388">
    <property type="entry name" value="WH-like_DNA-bd_sf"/>
</dbReference>
<dbReference type="EMBL" id="NIVC01001010">
    <property type="protein sequence ID" value="PAA73474.1"/>
    <property type="molecule type" value="Genomic_DNA"/>
</dbReference>
<evidence type="ECO:0000256" key="4">
    <source>
        <dbReference type="ARBA" id="ARBA00023125"/>
    </source>
</evidence>
<dbReference type="SUPFAM" id="SSF46785">
    <property type="entry name" value="Winged helix' DNA-binding domain"/>
    <property type="match status" value="1"/>
</dbReference>
<dbReference type="PROSITE" id="PS00658">
    <property type="entry name" value="FORK_HEAD_2"/>
    <property type="match status" value="1"/>
</dbReference>
<evidence type="ECO:0000313" key="10">
    <source>
        <dbReference type="Proteomes" id="UP000215902"/>
    </source>
</evidence>
<dbReference type="AlphaFoldDB" id="A0A267FJT1"/>
<dbReference type="OrthoDB" id="5954824at2759"/>
<dbReference type="Pfam" id="PF00250">
    <property type="entry name" value="Forkhead"/>
    <property type="match status" value="1"/>
</dbReference>
<dbReference type="GO" id="GO:0005634">
    <property type="term" value="C:nucleus"/>
    <property type="evidence" value="ECO:0007669"/>
    <property type="project" value="UniProtKB-SubCell"/>
</dbReference>
<accession>A0A267FJT1</accession>
<dbReference type="STRING" id="282301.A0A267FJT1"/>
<feature type="compositionally biased region" description="Low complexity" evidence="7">
    <location>
        <begin position="288"/>
        <end position="306"/>
    </location>
</feature>
<gene>
    <name evidence="9" type="ORF">BOX15_Mlig022853g1</name>
</gene>
<evidence type="ECO:0000256" key="1">
    <source>
        <dbReference type="ARBA" id="ARBA00004496"/>
    </source>
</evidence>
<organism evidence="9 10">
    <name type="scientific">Macrostomum lignano</name>
    <dbReference type="NCBI Taxonomy" id="282301"/>
    <lineage>
        <taxon>Eukaryota</taxon>
        <taxon>Metazoa</taxon>
        <taxon>Spiralia</taxon>
        <taxon>Lophotrochozoa</taxon>
        <taxon>Platyhelminthes</taxon>
        <taxon>Rhabditophora</taxon>
        <taxon>Macrostomorpha</taxon>
        <taxon>Macrostomida</taxon>
        <taxon>Macrostomidae</taxon>
        <taxon>Macrostomum</taxon>
    </lineage>
</organism>
<keyword evidence="4 6" id="KW-0238">DNA-binding</keyword>
<name>A0A267FJT1_9PLAT</name>
<dbReference type="PANTHER" id="PTHR45767">
    <property type="entry name" value="FORKHEAD BOX PROTEIN O"/>
    <property type="match status" value="1"/>
</dbReference>
<dbReference type="InterPro" id="IPR030456">
    <property type="entry name" value="TF_fork_head_CS_2"/>
</dbReference>
<dbReference type="Gene3D" id="1.10.10.10">
    <property type="entry name" value="Winged helix-like DNA-binding domain superfamily/Winged helix DNA-binding domain"/>
    <property type="match status" value="1"/>
</dbReference>
<dbReference type="Proteomes" id="UP000215902">
    <property type="component" value="Unassembled WGS sequence"/>
</dbReference>
<keyword evidence="6" id="KW-0539">Nucleus</keyword>
<keyword evidence="3" id="KW-0805">Transcription regulation</keyword>
<dbReference type="GO" id="GO:0005737">
    <property type="term" value="C:cytoplasm"/>
    <property type="evidence" value="ECO:0007669"/>
    <property type="project" value="UniProtKB-SubCell"/>
</dbReference>
<dbReference type="InterPro" id="IPR001766">
    <property type="entry name" value="Fork_head_dom"/>
</dbReference>
<proteinExistence type="predicted"/>
<dbReference type="PROSITE" id="PS50039">
    <property type="entry name" value="FORK_HEAD_3"/>
    <property type="match status" value="1"/>
</dbReference>
<feature type="region of interest" description="Disordered" evidence="7">
    <location>
        <begin position="382"/>
        <end position="403"/>
    </location>
</feature>
<dbReference type="GO" id="GO:0003700">
    <property type="term" value="F:DNA-binding transcription factor activity"/>
    <property type="evidence" value="ECO:0007669"/>
    <property type="project" value="InterPro"/>
</dbReference>
<evidence type="ECO:0000256" key="6">
    <source>
        <dbReference type="PROSITE-ProRule" id="PRU00089"/>
    </source>
</evidence>
<evidence type="ECO:0000256" key="3">
    <source>
        <dbReference type="ARBA" id="ARBA00023015"/>
    </source>
</evidence>
<keyword evidence="10" id="KW-1185">Reference proteome</keyword>
<comment type="caution">
    <text evidence="9">The sequence shown here is derived from an EMBL/GenBank/DDBJ whole genome shotgun (WGS) entry which is preliminary data.</text>
</comment>
<evidence type="ECO:0000256" key="7">
    <source>
        <dbReference type="SAM" id="MobiDB-lite"/>
    </source>
</evidence>
<feature type="domain" description="Fork-head" evidence="8">
    <location>
        <begin position="144"/>
        <end position="238"/>
    </location>
</feature>
<dbReference type="CDD" id="cd20032">
    <property type="entry name" value="FH_FOXO"/>
    <property type="match status" value="1"/>
</dbReference>